<evidence type="ECO:0000313" key="1">
    <source>
        <dbReference type="EMBL" id="CBJ90608.1"/>
    </source>
</evidence>
<gene>
    <name evidence="1" type="ordered locus">XNC1_2550</name>
</gene>
<name>D3VHG3_XENNA</name>
<dbReference type="Pfam" id="PF12306">
    <property type="entry name" value="PixA"/>
    <property type="match status" value="1"/>
</dbReference>
<accession>D3VHG3</accession>
<dbReference type="RefSeq" id="WP_013184504.1">
    <property type="nucleotide sequence ID" value="NC_014228.1"/>
</dbReference>
<dbReference type="EMBL" id="FN667742">
    <property type="protein sequence ID" value="CBJ90608.1"/>
    <property type="molecule type" value="Genomic_DNA"/>
</dbReference>
<dbReference type="HOGENOM" id="CLU_108026_0_0_6"/>
<protein>
    <recommendedName>
        <fullName evidence="3">Inclusion body protein</fullName>
    </recommendedName>
</protein>
<dbReference type="Proteomes" id="UP000008075">
    <property type="component" value="Chromosome"/>
</dbReference>
<keyword evidence="2" id="KW-1185">Reference proteome</keyword>
<proteinExistence type="predicted"/>
<dbReference type="InterPro" id="IPR038712">
    <property type="entry name" value="PixA-like_sf"/>
</dbReference>
<sequence length="183" mass="20414">MSNVIDILVIIDAQSIMRDFGIISPNPDAPTFLGYSDKYIYMLTRPEYVKQGQGSSHLSINAKNGDVIRWRGVSLSKDSEYSAALLKLRAVSRDASSFFTVPMVKPLHSYIPVLKSDNPVVNPDLLDVDIQPTVNYYWETSVKQMPPPGTAVTEYYTFKVGIYDNGVLKGYVTWDPGIVLSNN</sequence>
<organism evidence="1 2">
    <name type="scientific">Xenorhabdus nematophila (strain ATCC 19061 / DSM 3370 / CCUG 14189 / LMG 1036 / NCIMB 9965 / AN6)</name>
    <dbReference type="NCBI Taxonomy" id="406817"/>
    <lineage>
        <taxon>Bacteria</taxon>
        <taxon>Pseudomonadati</taxon>
        <taxon>Pseudomonadota</taxon>
        <taxon>Gammaproteobacteria</taxon>
        <taxon>Enterobacterales</taxon>
        <taxon>Morganellaceae</taxon>
        <taxon>Xenorhabdus</taxon>
    </lineage>
</organism>
<dbReference type="eggNOG" id="ENOG50300VW">
    <property type="taxonomic scope" value="Bacteria"/>
</dbReference>
<evidence type="ECO:0000313" key="2">
    <source>
        <dbReference type="Proteomes" id="UP000008075"/>
    </source>
</evidence>
<evidence type="ECO:0008006" key="3">
    <source>
        <dbReference type="Google" id="ProtNLM"/>
    </source>
</evidence>
<dbReference type="AlphaFoldDB" id="D3VHG3"/>
<dbReference type="KEGG" id="xne:XNC1_2550"/>
<dbReference type="GeneID" id="24902556"/>
<dbReference type="Gene3D" id="2.60.40.3910">
    <property type="entry name" value="Inclusion body protein"/>
    <property type="match status" value="1"/>
</dbReference>
<reference evidence="1 2" key="1">
    <citation type="journal article" date="2011" name="PLoS ONE">
        <title>The entomopathogenic bacterial endosymbionts xenorhabdus and photorhabdus: convergent lifestyles from divergent genomes.</title>
        <authorList>
            <person name="Chaston J.M."/>
            <person name="Suen G."/>
            <person name="Tucker S.L."/>
            <person name="Andersen A.W."/>
            <person name="Bhasin A."/>
            <person name="Bode E."/>
            <person name="Bode H.B."/>
            <person name="Brachmann A.O."/>
            <person name="Cowles C.E."/>
            <person name="Cowles K.N."/>
            <person name="Darby C."/>
            <person name="de Leon L."/>
            <person name="Drace K."/>
            <person name="Du Z."/>
            <person name="Givaudan A."/>
            <person name="Herbert Tran E.E."/>
            <person name="Jewell K.A."/>
            <person name="Knack J.J."/>
            <person name="Krasomil-Osterfeld K.C."/>
            <person name="Kukor R."/>
            <person name="Lanois A."/>
            <person name="Latreille P."/>
            <person name="Leimgruber N.K."/>
            <person name="Lipke C.M."/>
            <person name="Liu R."/>
            <person name="Lu X."/>
            <person name="Martens E.C."/>
            <person name="Marri P.R."/>
            <person name="Medigue C."/>
            <person name="Menard M.L."/>
            <person name="Miller N.M."/>
            <person name="Morales-Soto N."/>
            <person name="Norton S."/>
            <person name="Ogier J.C."/>
            <person name="Orchard S.S."/>
            <person name="Park D."/>
            <person name="Park Y."/>
            <person name="Qurollo B.A."/>
            <person name="Sugar D.R."/>
            <person name="Richards G.R."/>
            <person name="Rouy Z."/>
            <person name="Slominski B."/>
            <person name="Slominski K."/>
            <person name="Snyder H."/>
            <person name="Tjaden B.C."/>
            <person name="van der Hoeven R."/>
            <person name="Welch R.D."/>
            <person name="Wheeler C."/>
            <person name="Xiang B."/>
            <person name="Barbazuk B."/>
            <person name="Gaudriault S."/>
            <person name="Goodner B."/>
            <person name="Slater S.C."/>
            <person name="Forst S."/>
            <person name="Goldman B.S."/>
            <person name="Goodrich-Blair H."/>
        </authorList>
    </citation>
    <scope>NUCLEOTIDE SEQUENCE [LARGE SCALE GENOMIC DNA]</scope>
    <source>
        <strain evidence="2">ATCC 19061 / DSM 3370 / CCUG 14189 / LMG 1036 / NCIMB 9965 / AN6</strain>
    </source>
</reference>
<dbReference type="InterPro" id="IPR021087">
    <property type="entry name" value="Uncharacterised_PixA/AidA"/>
</dbReference>